<dbReference type="InterPro" id="IPR002656">
    <property type="entry name" value="Acyl_transf_3_dom"/>
</dbReference>
<protein>
    <submittedName>
        <fullName evidence="3">Acyltransferase family-domain-containing protein</fullName>
    </submittedName>
</protein>
<feature type="transmembrane region" description="Helical" evidence="1">
    <location>
        <begin position="389"/>
        <end position="413"/>
    </location>
</feature>
<dbReference type="Proteomes" id="UP000327118">
    <property type="component" value="Unassembled WGS sequence"/>
</dbReference>
<accession>A0A5N6YXB9</accession>
<dbReference type="GO" id="GO:0016747">
    <property type="term" value="F:acyltransferase activity, transferring groups other than amino-acyl groups"/>
    <property type="evidence" value="ECO:0007669"/>
    <property type="project" value="InterPro"/>
</dbReference>
<feature type="transmembrane region" description="Helical" evidence="1">
    <location>
        <begin position="244"/>
        <end position="263"/>
    </location>
</feature>
<dbReference type="PANTHER" id="PTHR23028">
    <property type="entry name" value="ACETYLTRANSFERASE"/>
    <property type="match status" value="1"/>
</dbReference>
<keyword evidence="1" id="KW-0812">Transmembrane</keyword>
<evidence type="ECO:0000313" key="3">
    <source>
        <dbReference type="EMBL" id="KAE8350084.1"/>
    </source>
</evidence>
<proteinExistence type="predicted"/>
<keyword evidence="4" id="KW-1185">Reference proteome</keyword>
<evidence type="ECO:0000313" key="4">
    <source>
        <dbReference type="Proteomes" id="UP000327118"/>
    </source>
</evidence>
<evidence type="ECO:0000259" key="2">
    <source>
        <dbReference type="Pfam" id="PF01757"/>
    </source>
</evidence>
<dbReference type="EMBL" id="ML739249">
    <property type="protein sequence ID" value="KAE8350084.1"/>
    <property type="molecule type" value="Genomic_DNA"/>
</dbReference>
<dbReference type="InterPro" id="IPR050879">
    <property type="entry name" value="Acyltransferase_3"/>
</dbReference>
<feature type="transmembrane region" description="Helical" evidence="1">
    <location>
        <begin position="107"/>
        <end position="127"/>
    </location>
</feature>
<feature type="transmembrane region" description="Helical" evidence="1">
    <location>
        <begin position="172"/>
        <end position="192"/>
    </location>
</feature>
<organism evidence="3 4">
    <name type="scientific">Aspergillus coremiiformis</name>
    <dbReference type="NCBI Taxonomy" id="138285"/>
    <lineage>
        <taxon>Eukaryota</taxon>
        <taxon>Fungi</taxon>
        <taxon>Dikarya</taxon>
        <taxon>Ascomycota</taxon>
        <taxon>Pezizomycotina</taxon>
        <taxon>Eurotiomycetes</taxon>
        <taxon>Eurotiomycetidae</taxon>
        <taxon>Eurotiales</taxon>
        <taxon>Aspergillaceae</taxon>
        <taxon>Aspergillus</taxon>
        <taxon>Aspergillus subgen. Circumdati</taxon>
    </lineage>
</organism>
<dbReference type="Pfam" id="PF01757">
    <property type="entry name" value="Acyl_transf_3"/>
    <property type="match status" value="1"/>
</dbReference>
<keyword evidence="3" id="KW-0012">Acyltransferase</keyword>
<feature type="transmembrane region" description="Helical" evidence="1">
    <location>
        <begin position="65"/>
        <end position="86"/>
    </location>
</feature>
<dbReference type="AlphaFoldDB" id="A0A5N6YXB9"/>
<reference evidence="4" key="1">
    <citation type="submission" date="2019-04" db="EMBL/GenBank/DDBJ databases">
        <title>Friends and foes A comparative genomics studyof 23 Aspergillus species from section Flavi.</title>
        <authorList>
            <consortium name="DOE Joint Genome Institute"/>
            <person name="Kjaerbolling I."/>
            <person name="Vesth T."/>
            <person name="Frisvad J.C."/>
            <person name="Nybo J.L."/>
            <person name="Theobald S."/>
            <person name="Kildgaard S."/>
            <person name="Isbrandt T."/>
            <person name="Kuo A."/>
            <person name="Sato A."/>
            <person name="Lyhne E.K."/>
            <person name="Kogle M.E."/>
            <person name="Wiebenga A."/>
            <person name="Kun R.S."/>
            <person name="Lubbers R.J."/>
            <person name="Makela M.R."/>
            <person name="Barry K."/>
            <person name="Chovatia M."/>
            <person name="Clum A."/>
            <person name="Daum C."/>
            <person name="Haridas S."/>
            <person name="He G."/>
            <person name="LaButti K."/>
            <person name="Lipzen A."/>
            <person name="Mondo S."/>
            <person name="Riley R."/>
            <person name="Salamov A."/>
            <person name="Simmons B.A."/>
            <person name="Magnuson J.K."/>
            <person name="Henrissat B."/>
            <person name="Mortensen U.H."/>
            <person name="Larsen T.O."/>
            <person name="Devries R.P."/>
            <person name="Grigoriev I.V."/>
            <person name="Machida M."/>
            <person name="Baker S.E."/>
            <person name="Andersen M.R."/>
        </authorList>
    </citation>
    <scope>NUCLEOTIDE SEQUENCE [LARGE SCALE GENOMIC DNA]</scope>
    <source>
        <strain evidence="4">CBS 553.77</strain>
    </source>
</reference>
<keyword evidence="1" id="KW-1133">Transmembrane helix</keyword>
<keyword evidence="1" id="KW-0472">Membrane</keyword>
<gene>
    <name evidence="3" type="ORF">BDV28DRAFT_163200</name>
</gene>
<evidence type="ECO:0000256" key="1">
    <source>
        <dbReference type="SAM" id="Phobius"/>
    </source>
</evidence>
<name>A0A5N6YXB9_9EURO</name>
<sequence>MPHHGDTSYLDGLRGWAAVLVYWHHYETWGHRSAINILERSYGYRERYHLITLPWIRILFNGGHYATATFFVISGYVVSLRPLALIETHRHEQLTYYLSATIVRRWMRLYLPVACTTFLYLTSWHVFGLRIRWAQPQSSYVDEVRMWFAEMMDYSFPFGRVGTSWLTYNDHLWSILVEFKGSLVNYNMLLILSRSSRRARVGCQLLLVAYFMYAVRDGWYLSFFMAGMLLSEVELWLKTQHMATLSHINIVFFSLMLLLSIYLGGVPHCANIACIQDNPGWSMLSFFTPSIDLAYDPKWHYLLPAAVLLVFSVKRIPWLKRLLESPFSQYLGRISYGLYLVHGPVMRICADTLFAVVGWSERGPVAHSYLEQIVNFLPLPKKGPLGLEMAFLAPQLLLMPLTLVLANMVTWAVENPIMKSSGWLYQVTLAMPDGTGGKSE</sequence>
<keyword evidence="3" id="KW-0808">Transferase</keyword>
<feature type="domain" description="Acyltransferase 3" evidence="2">
    <location>
        <begin position="9"/>
        <end position="356"/>
    </location>
</feature>
<dbReference type="OrthoDB" id="5405781at2759"/>
<dbReference type="PANTHER" id="PTHR23028:SF125">
    <property type="entry name" value="ACYLTRANSFERASE"/>
    <property type="match status" value="1"/>
</dbReference>